<name>A0ABU2H2D3_9ACTN</name>
<dbReference type="GO" id="GO:0016740">
    <property type="term" value="F:transferase activity"/>
    <property type="evidence" value="ECO:0007669"/>
    <property type="project" value="UniProtKB-KW"/>
</dbReference>
<evidence type="ECO:0000313" key="2">
    <source>
        <dbReference type="EMBL" id="MDS1269456.1"/>
    </source>
</evidence>
<gene>
    <name evidence="2" type="ORF">RIF23_04000</name>
</gene>
<proteinExistence type="predicted"/>
<dbReference type="Pfam" id="PF02515">
    <property type="entry name" value="CoA_transf_3"/>
    <property type="match status" value="1"/>
</dbReference>
<evidence type="ECO:0000256" key="1">
    <source>
        <dbReference type="ARBA" id="ARBA00022679"/>
    </source>
</evidence>
<dbReference type="InterPro" id="IPR050483">
    <property type="entry name" value="CoA-transferase_III_domain"/>
</dbReference>
<keyword evidence="3" id="KW-1185">Reference proteome</keyword>
<dbReference type="EMBL" id="JAVLVT010000001">
    <property type="protein sequence ID" value="MDS1269456.1"/>
    <property type="molecule type" value="Genomic_DNA"/>
</dbReference>
<dbReference type="PANTHER" id="PTHR48207:SF3">
    <property type="entry name" value="SUCCINATE--HYDROXYMETHYLGLUTARATE COA-TRANSFERASE"/>
    <property type="match status" value="1"/>
</dbReference>
<dbReference type="PANTHER" id="PTHR48207">
    <property type="entry name" value="SUCCINATE--HYDROXYMETHYLGLUTARATE COA-TRANSFERASE"/>
    <property type="match status" value="1"/>
</dbReference>
<reference evidence="3" key="1">
    <citation type="submission" date="2023-07" db="EMBL/GenBank/DDBJ databases">
        <title>Novel species in the genus Lipingzhangella isolated from Sambhar Salt Lake.</title>
        <authorList>
            <person name="Jiya N."/>
            <person name="Kajale S."/>
            <person name="Sharma A."/>
        </authorList>
    </citation>
    <scope>NUCLEOTIDE SEQUENCE [LARGE SCALE GENOMIC DNA]</scope>
    <source>
        <strain evidence="3">LS1_29</strain>
    </source>
</reference>
<organism evidence="2 3">
    <name type="scientific">Lipingzhangella rawalii</name>
    <dbReference type="NCBI Taxonomy" id="2055835"/>
    <lineage>
        <taxon>Bacteria</taxon>
        <taxon>Bacillati</taxon>
        <taxon>Actinomycetota</taxon>
        <taxon>Actinomycetes</taxon>
        <taxon>Streptosporangiales</taxon>
        <taxon>Nocardiopsidaceae</taxon>
        <taxon>Lipingzhangella</taxon>
    </lineage>
</organism>
<evidence type="ECO:0000313" key="3">
    <source>
        <dbReference type="Proteomes" id="UP001250214"/>
    </source>
</evidence>
<dbReference type="Proteomes" id="UP001250214">
    <property type="component" value="Unassembled WGS sequence"/>
</dbReference>
<dbReference type="EC" id="2.8.3.-" evidence="2"/>
<dbReference type="InterPro" id="IPR023606">
    <property type="entry name" value="CoA-Trfase_III_dom_1_sf"/>
</dbReference>
<sequence>MSDAHNPLAGIRVTDLSRVLAGPYATMLLSDLGAEVVKVEHPGTGDDTRAWGPPWAQPADDTSTAAPQAAYYLSVNRGKRSLAVDMKHPDGLAAVRELCNSSHIVIQNFRPGTAERLGLGYTELSSRNPALVYCSISGFGPNHDPPARPGFDVVVQAESGLMSVTGPADGEPSKVGVAITDVLTGLNAAVAILGALTQAQATGVGAHVSASLINSALSGLVNVSQHALVTGEEPQRQGNAHAAIVPYQAFPTADTELVIAAGNDALYQRLCAVLGRDDLAGDPRYATNSDRVAHRAELTAELSAEFRRRPAAEWTKLLVAAGVPVGQVRGVLDAIRTADAVGDAATMTVQHPQLGALELIRPGFRLGSGEPTETGAEVAAPAPPLLGQHSREILCELGWSRDRIAALLHDGALGVADVD</sequence>
<dbReference type="Gene3D" id="3.30.1540.10">
    <property type="entry name" value="formyl-coa transferase, domain 3"/>
    <property type="match status" value="1"/>
</dbReference>
<protein>
    <submittedName>
        <fullName evidence="2">CoA transferase</fullName>
        <ecNumber evidence="2">2.8.3.-</ecNumber>
    </submittedName>
</protein>
<dbReference type="InterPro" id="IPR044855">
    <property type="entry name" value="CoA-Trfase_III_dom3_sf"/>
</dbReference>
<dbReference type="RefSeq" id="WP_310910923.1">
    <property type="nucleotide sequence ID" value="NZ_JAVLVT010000001.1"/>
</dbReference>
<dbReference type="InterPro" id="IPR003673">
    <property type="entry name" value="CoA-Trfase_fam_III"/>
</dbReference>
<accession>A0ABU2H2D3</accession>
<dbReference type="SUPFAM" id="SSF89796">
    <property type="entry name" value="CoA-transferase family III (CaiB/BaiF)"/>
    <property type="match status" value="1"/>
</dbReference>
<comment type="caution">
    <text evidence="2">The sequence shown here is derived from an EMBL/GenBank/DDBJ whole genome shotgun (WGS) entry which is preliminary data.</text>
</comment>
<dbReference type="Gene3D" id="3.40.50.10540">
    <property type="entry name" value="Crotonobetainyl-coa:carnitine coa-transferase, domain 1"/>
    <property type="match status" value="1"/>
</dbReference>
<keyword evidence="1 2" id="KW-0808">Transferase</keyword>